<name>A0A0A1UTM2_9HYPO</name>
<evidence type="ECO:0000313" key="4">
    <source>
        <dbReference type="Proteomes" id="UP000030151"/>
    </source>
</evidence>
<protein>
    <submittedName>
        <fullName evidence="3">Formylglycine-generating sulfatase domain protein</fullName>
    </submittedName>
</protein>
<feature type="domain" description="Sulfatase-modifying factor enzyme-like" evidence="2">
    <location>
        <begin position="176"/>
        <end position="449"/>
    </location>
</feature>
<evidence type="ECO:0000256" key="1">
    <source>
        <dbReference type="SAM" id="SignalP"/>
    </source>
</evidence>
<dbReference type="GO" id="GO:0120147">
    <property type="term" value="F:formylglycine-generating oxidase activity"/>
    <property type="evidence" value="ECO:0007669"/>
    <property type="project" value="TreeGrafter"/>
</dbReference>
<dbReference type="HOGENOM" id="CLU_012431_2_3_1"/>
<dbReference type="OrthoDB" id="659at2759"/>
<organism evidence="3 4">
    <name type="scientific">Metarhizium robertsii</name>
    <dbReference type="NCBI Taxonomy" id="568076"/>
    <lineage>
        <taxon>Eukaryota</taxon>
        <taxon>Fungi</taxon>
        <taxon>Dikarya</taxon>
        <taxon>Ascomycota</taxon>
        <taxon>Pezizomycotina</taxon>
        <taxon>Sordariomycetes</taxon>
        <taxon>Hypocreomycetidae</taxon>
        <taxon>Hypocreales</taxon>
        <taxon>Clavicipitaceae</taxon>
        <taxon>Metarhizium</taxon>
    </lineage>
</organism>
<dbReference type="InterPro" id="IPR016187">
    <property type="entry name" value="CTDL_fold"/>
</dbReference>
<dbReference type="Proteomes" id="UP000030151">
    <property type="component" value="Unassembled WGS sequence"/>
</dbReference>
<reference evidence="3 4" key="1">
    <citation type="submission" date="2014-02" db="EMBL/GenBank/DDBJ databases">
        <title>The genome sequence of the entomopathogenic fungus Metarhizium robertsii ARSEF 2575.</title>
        <authorList>
            <person name="Giuliano Garisto Donzelli B."/>
            <person name="Roe B.A."/>
            <person name="Macmil S.L."/>
            <person name="Krasnoff S.B."/>
            <person name="Gibson D.M."/>
        </authorList>
    </citation>
    <scope>NUCLEOTIDE SEQUENCE [LARGE SCALE GENOMIC DNA]</scope>
    <source>
        <strain evidence="3 4">ARSEF 2575</strain>
    </source>
</reference>
<dbReference type="InterPro" id="IPR005532">
    <property type="entry name" value="SUMF_dom"/>
</dbReference>
<gene>
    <name evidence="3" type="ORF">X797_007154</name>
</gene>
<dbReference type="Gene3D" id="3.90.1580.10">
    <property type="entry name" value="paralog of FGE (formylglycine-generating enzyme)"/>
    <property type="match status" value="1"/>
</dbReference>
<dbReference type="EMBL" id="JELW01000017">
    <property type="protein sequence ID" value="EXU99687.1"/>
    <property type="molecule type" value="Genomic_DNA"/>
</dbReference>
<dbReference type="PANTHER" id="PTHR23150:SF35">
    <property type="entry name" value="BLL6746 PROTEIN"/>
    <property type="match status" value="1"/>
</dbReference>
<dbReference type="InterPro" id="IPR051043">
    <property type="entry name" value="Sulfatase_Mod_Factor_Kinase"/>
</dbReference>
<proteinExistence type="predicted"/>
<dbReference type="AlphaFoldDB" id="A0A0A1UTM2"/>
<evidence type="ECO:0000313" key="3">
    <source>
        <dbReference type="EMBL" id="EXU99687.1"/>
    </source>
</evidence>
<sequence>MQAQLGKFIRVSAFLASLVTTAGVVIAESPNISQLRADLTSLANTLRWNGTTQDTYAPVQQAALSAYSTLTSVARKHHKAIPQADQFSETLERLIAESRYLVDLSAPADYEPSVLDSVMFLTGSVDEWRFTIDTISTKLELPSSYQAPRLRQSTAASGINRETALGTEFCDADTGPVMVVIPTGTFTAGSTPEEHERWQVPENRRDFELPQRRVSIATPLAIGKTEVTVDEFDTFVRETSYQPRGGARWWNPDNNTAMVFNQDLNYLNPGFAQTPDSPVVAITRQDAVAYADWLSAITGATYRLPTEDEWEWAARGGTQDTFSWGNQLDDVVSYANSFDITSKRVNGFRWANTPVDDGFAWTAPVASFQPNGFGLYDVTANAREFCADTWVRDLSDAAADGGVHVGAAPFPVVRGGAWNYQPQNLRINYRSAYFSSEVATNMFGFRLVREL</sequence>
<accession>A0A0A1UTM2</accession>
<feature type="chain" id="PRO_5001980842" evidence="1">
    <location>
        <begin position="28"/>
        <end position="451"/>
    </location>
</feature>
<dbReference type="Pfam" id="PF03781">
    <property type="entry name" value="FGE-sulfatase"/>
    <property type="match status" value="1"/>
</dbReference>
<feature type="signal peptide" evidence="1">
    <location>
        <begin position="1"/>
        <end position="27"/>
    </location>
</feature>
<dbReference type="PANTHER" id="PTHR23150">
    <property type="entry name" value="SULFATASE MODIFYING FACTOR 1, 2"/>
    <property type="match status" value="1"/>
</dbReference>
<evidence type="ECO:0000259" key="2">
    <source>
        <dbReference type="Pfam" id="PF03781"/>
    </source>
</evidence>
<keyword evidence="1" id="KW-0732">Signal</keyword>
<dbReference type="InterPro" id="IPR042095">
    <property type="entry name" value="SUMF_sf"/>
</dbReference>
<comment type="caution">
    <text evidence="3">The sequence shown here is derived from an EMBL/GenBank/DDBJ whole genome shotgun (WGS) entry which is preliminary data.</text>
</comment>
<dbReference type="SUPFAM" id="SSF56436">
    <property type="entry name" value="C-type lectin-like"/>
    <property type="match status" value="1"/>
</dbReference>